<reference evidence="4 5" key="1">
    <citation type="submission" date="2016-05" db="EMBL/GenBank/DDBJ databases">
        <title>Comparative genomics of biotechnologically important yeasts.</title>
        <authorList>
            <consortium name="DOE Joint Genome Institute"/>
            <person name="Riley R."/>
            <person name="Haridas S."/>
            <person name="Wolfe K.H."/>
            <person name="Lopes M.R."/>
            <person name="Hittinger C.T."/>
            <person name="Goker M."/>
            <person name="Salamov A."/>
            <person name="Wisecaver J."/>
            <person name="Long T.M."/>
            <person name="Aerts A.L."/>
            <person name="Barry K."/>
            <person name="Choi C."/>
            <person name="Clum A."/>
            <person name="Coughlan A.Y."/>
            <person name="Deshpande S."/>
            <person name="Douglass A.P."/>
            <person name="Hanson S.J."/>
            <person name="Klenk H.-P."/>
            <person name="LaButti K."/>
            <person name="Lapidus A."/>
            <person name="Lindquist E."/>
            <person name="Lipzen A."/>
            <person name="Meier-kolthoff J.P."/>
            <person name="Ohm R.A."/>
            <person name="Otillar R.P."/>
            <person name="Pangilinan J."/>
            <person name="Peng Y."/>
            <person name="Rokas A."/>
            <person name="Rosa C.A."/>
            <person name="Scheuner C."/>
            <person name="Sibirny A.A."/>
            <person name="Slot J.C."/>
            <person name="Stielow J.B."/>
            <person name="Sun H."/>
            <person name="Kurtzman C.P."/>
            <person name="Blackwell M."/>
            <person name="Grigoriev I.V."/>
            <person name="Jeffries T.W."/>
        </authorList>
    </citation>
    <scope>NUCLEOTIDE SEQUENCE [LARGE SCALE GENOMIC DNA]</scope>
    <source>
        <strain evidence="4 5">NRRL YB-4993</strain>
    </source>
</reference>
<feature type="region of interest" description="Disordered" evidence="2">
    <location>
        <begin position="597"/>
        <end position="700"/>
    </location>
</feature>
<evidence type="ECO:0000259" key="3">
    <source>
        <dbReference type="PROSITE" id="PS50157"/>
    </source>
</evidence>
<name>A0A1A0HAX1_9ASCO</name>
<evidence type="ECO:0000256" key="2">
    <source>
        <dbReference type="SAM" id="MobiDB-lite"/>
    </source>
</evidence>
<dbReference type="STRING" id="869754.A0A1A0HAX1"/>
<dbReference type="GeneID" id="30027012"/>
<evidence type="ECO:0000256" key="1">
    <source>
        <dbReference type="PROSITE-ProRule" id="PRU00042"/>
    </source>
</evidence>
<dbReference type="EMBL" id="LXTC01000003">
    <property type="protein sequence ID" value="OBA21033.1"/>
    <property type="molecule type" value="Genomic_DNA"/>
</dbReference>
<dbReference type="Gene3D" id="3.30.160.60">
    <property type="entry name" value="Classic Zinc Finger"/>
    <property type="match status" value="1"/>
</dbReference>
<feature type="region of interest" description="Disordered" evidence="2">
    <location>
        <begin position="801"/>
        <end position="844"/>
    </location>
</feature>
<accession>A0A1A0HAX1</accession>
<feature type="region of interest" description="Disordered" evidence="2">
    <location>
        <begin position="546"/>
        <end position="569"/>
    </location>
</feature>
<dbReference type="OrthoDB" id="4096720at2759"/>
<feature type="domain" description="C2H2-type" evidence="3">
    <location>
        <begin position="387"/>
        <end position="423"/>
    </location>
</feature>
<protein>
    <recommendedName>
        <fullName evidence="3">C2H2-type domain-containing protein</fullName>
    </recommendedName>
</protein>
<dbReference type="RefSeq" id="XP_018711543.1">
    <property type="nucleotide sequence ID" value="XM_018854036.1"/>
</dbReference>
<keyword evidence="1" id="KW-0862">Zinc</keyword>
<evidence type="ECO:0000313" key="4">
    <source>
        <dbReference type="EMBL" id="OBA21033.1"/>
    </source>
</evidence>
<feature type="compositionally biased region" description="Basic and acidic residues" evidence="2">
    <location>
        <begin position="648"/>
        <end position="689"/>
    </location>
</feature>
<dbReference type="AlphaFoldDB" id="A0A1A0HAX1"/>
<proteinExistence type="predicted"/>
<keyword evidence="1" id="KW-0863">Zinc-finger</keyword>
<comment type="caution">
    <text evidence="4">The sequence shown here is derived from an EMBL/GenBank/DDBJ whole genome shotgun (WGS) entry which is preliminary data.</text>
</comment>
<dbReference type="GO" id="GO:0008270">
    <property type="term" value="F:zinc ion binding"/>
    <property type="evidence" value="ECO:0007669"/>
    <property type="project" value="UniProtKB-KW"/>
</dbReference>
<gene>
    <name evidence="4" type="ORF">METBIDRAFT_11620</name>
</gene>
<organism evidence="4 5">
    <name type="scientific">Metschnikowia bicuspidata var. bicuspidata NRRL YB-4993</name>
    <dbReference type="NCBI Taxonomy" id="869754"/>
    <lineage>
        <taxon>Eukaryota</taxon>
        <taxon>Fungi</taxon>
        <taxon>Dikarya</taxon>
        <taxon>Ascomycota</taxon>
        <taxon>Saccharomycotina</taxon>
        <taxon>Pichiomycetes</taxon>
        <taxon>Metschnikowiaceae</taxon>
        <taxon>Metschnikowia</taxon>
    </lineage>
</organism>
<evidence type="ECO:0000313" key="5">
    <source>
        <dbReference type="Proteomes" id="UP000092555"/>
    </source>
</evidence>
<keyword evidence="1" id="KW-0479">Metal-binding</keyword>
<dbReference type="PROSITE" id="PS50157">
    <property type="entry name" value="ZINC_FINGER_C2H2_2"/>
    <property type="match status" value="1"/>
</dbReference>
<sequence>MTQMIPSSLAQGDIMRELEGFGPSELRKKLELEVSAIKSASETDPLHDPIMTELMKIQGRSLPIIPGGSPPETPDFLIEQLSLRLRELLELVLDPAIPDDARMLHEQALKELISKEPTIEKGEKSYPNDYLSRILIDNYSLFLKISTQYFNLSLASLVTRYLVSLVYSLECWEIYHLLHVVPNLEYILKLLEFDISCTSFGHIVRPPENFLNFNLRQGLQYPFPFPFYNFSYHSIDPKASTKKMDRITIKPYIDLRLDKLELKAPSKTKARKLSATPAKPTEAELAYLSDSDSSANSEDFRKWKILYLFVEMTPEKIQHDFDLCFVTPTQRAYEEEDYDSDRAKLIEAKEQETIDASMPELPVTPSVFQKAFTKAHDTGLVKHTFLHQCKLMDPESHKTCLKVFYGKNELHRHQEFVHATKKRMYRCAYCPKEDADEKNKVYPRYDSLARHIRRKHGIVGSENKLAVLLARRVAESEDIFGKLPALPYEYAETVPELVPGPLASITDTTGILIKENRFKSEGNIVDSHPKEYREMLAKSELHKKARTALASNEPQKRTRKSVGGGSLEHQEVPYNEFKCPTLLSSVNAAGPLNARGPADASDLVSAAAHQSAASERPAPGRPALGSPAVDRPDLRHPAPVRTALGGPEAERPAAERPAAERPAAERPAAERPREKLAAERLAPLERKTVDPAPGMQQASAPWLRDSASVFEYRGPQKQRAGLEISPSTRVPDVAQYPQQLHSYGAYASNFTQPMYTAPDGNLVYGHGPGVRLPSQTTAAQYPYMHQMYAAQYAGEYQAAALAQQAPNEGSRNPAASPQESMQSMHQGAAQQYAKKEDPRHDNLR</sequence>
<feature type="compositionally biased region" description="Polar residues" evidence="2">
    <location>
        <begin position="806"/>
        <end position="829"/>
    </location>
</feature>
<keyword evidence="5" id="KW-1185">Reference proteome</keyword>
<dbReference type="Proteomes" id="UP000092555">
    <property type="component" value="Unassembled WGS sequence"/>
</dbReference>
<dbReference type="InterPro" id="IPR013087">
    <property type="entry name" value="Znf_C2H2_type"/>
</dbReference>
<feature type="compositionally biased region" description="Basic and acidic residues" evidence="2">
    <location>
        <begin position="833"/>
        <end position="844"/>
    </location>
</feature>